<name>U2PX97_9ACTN</name>
<dbReference type="AlphaFoldDB" id="U2PX97"/>
<dbReference type="EMBL" id="ACVN02000194">
    <property type="protein sequence ID" value="ERK55140.1"/>
    <property type="molecule type" value="Genomic_DNA"/>
</dbReference>
<comment type="caution">
    <text evidence="1">The sequence shown here is derived from an EMBL/GenBank/DDBJ whole genome shotgun (WGS) entry which is preliminary data.</text>
</comment>
<keyword evidence="2" id="KW-1185">Reference proteome</keyword>
<gene>
    <name evidence="1" type="ORF">HMPREF0682_1952</name>
</gene>
<dbReference type="Proteomes" id="UP000017052">
    <property type="component" value="Unassembled WGS sequence"/>
</dbReference>
<sequence>MARPLGLRGGSLRLGCRPAHGRRGRGRGGFGRGLLRVLVGALGAPLPLAEHASTLQSGRPDRVADAR</sequence>
<reference evidence="1" key="1">
    <citation type="submission" date="2013-08" db="EMBL/GenBank/DDBJ databases">
        <authorList>
            <person name="Durkin A.S."/>
            <person name="Haft D.R."/>
            <person name="McCorrison J."/>
            <person name="Torralba M."/>
            <person name="Gillis M."/>
            <person name="Haft D.H."/>
            <person name="Methe B."/>
            <person name="Sutton G."/>
            <person name="Nelson K.E."/>
        </authorList>
    </citation>
    <scope>NUCLEOTIDE SEQUENCE [LARGE SCALE GENOMIC DNA]</scope>
    <source>
        <strain evidence="1">F0233</strain>
    </source>
</reference>
<organism evidence="1 2">
    <name type="scientific">Propionibacterium acidifaciens F0233</name>
    <dbReference type="NCBI Taxonomy" id="553198"/>
    <lineage>
        <taxon>Bacteria</taxon>
        <taxon>Bacillati</taxon>
        <taxon>Actinomycetota</taxon>
        <taxon>Actinomycetes</taxon>
        <taxon>Propionibacteriales</taxon>
        <taxon>Propionibacteriaceae</taxon>
        <taxon>Propionibacterium</taxon>
    </lineage>
</organism>
<proteinExistence type="predicted"/>
<evidence type="ECO:0000313" key="1">
    <source>
        <dbReference type="EMBL" id="ERK55140.1"/>
    </source>
</evidence>
<evidence type="ECO:0000313" key="2">
    <source>
        <dbReference type="Proteomes" id="UP000017052"/>
    </source>
</evidence>
<protein>
    <submittedName>
        <fullName evidence="1">Uncharacterized protein</fullName>
    </submittedName>
</protein>
<accession>U2PX97</accession>